<name>A0A9W3AZJ7_BIOGL</name>
<dbReference type="OrthoDB" id="4951845at2759"/>
<dbReference type="InterPro" id="IPR004045">
    <property type="entry name" value="Glutathione_S-Trfase_N"/>
</dbReference>
<dbReference type="Gene3D" id="1.20.1050.10">
    <property type="match status" value="1"/>
</dbReference>
<evidence type="ECO:0000313" key="6">
    <source>
        <dbReference type="Proteomes" id="UP001165740"/>
    </source>
</evidence>
<dbReference type="Proteomes" id="UP001165740">
    <property type="component" value="Chromosome 7"/>
</dbReference>
<dbReference type="FunFam" id="1.20.1050.10:FF:000009">
    <property type="entry name" value="Glutathione S-transferase omega-1"/>
    <property type="match status" value="1"/>
</dbReference>
<dbReference type="Gene3D" id="3.40.30.10">
    <property type="entry name" value="Glutaredoxin"/>
    <property type="match status" value="1"/>
</dbReference>
<dbReference type="InterPro" id="IPR036249">
    <property type="entry name" value="Thioredoxin-like_sf"/>
</dbReference>
<dbReference type="SUPFAM" id="SSF52833">
    <property type="entry name" value="Thioredoxin-like"/>
    <property type="match status" value="1"/>
</dbReference>
<dbReference type="Pfam" id="PF13409">
    <property type="entry name" value="GST_N_2"/>
    <property type="match status" value="1"/>
</dbReference>
<dbReference type="EC" id="1.8.5.1" evidence="3"/>
<evidence type="ECO:0000256" key="2">
    <source>
        <dbReference type="ARBA" id="ARBA00023002"/>
    </source>
</evidence>
<comment type="function">
    <text evidence="3">Exhibits glutathione-dependent thiol transferase activity. Has high dehydroascorbate reductase activity and may contribute to the recycling of ascorbic acid. Participates in the biotransformation of inorganic arsenic and reduces monomethylarsonic acid (MMA).</text>
</comment>
<evidence type="ECO:0000256" key="1">
    <source>
        <dbReference type="ARBA" id="ARBA00011067"/>
    </source>
</evidence>
<dbReference type="PANTHER" id="PTHR43968:SF6">
    <property type="entry name" value="GLUTATHIONE S-TRANSFERASE OMEGA"/>
    <property type="match status" value="1"/>
</dbReference>
<dbReference type="GO" id="GO:0005737">
    <property type="term" value="C:cytoplasm"/>
    <property type="evidence" value="ECO:0007669"/>
    <property type="project" value="InterPro"/>
</dbReference>
<evidence type="ECO:0000259" key="4">
    <source>
        <dbReference type="PROSITE" id="PS50404"/>
    </source>
</evidence>
<keyword evidence="3" id="KW-0808">Transferase</keyword>
<dbReference type="PANTHER" id="PTHR43968">
    <property type="match status" value="1"/>
</dbReference>
<dbReference type="PRINTS" id="PR01625">
    <property type="entry name" value="GSTRNSFRASEO"/>
</dbReference>
<dbReference type="GO" id="GO:0045174">
    <property type="term" value="F:glutathione dehydrogenase (ascorbate) activity"/>
    <property type="evidence" value="ECO:0007669"/>
    <property type="project" value="UniProtKB-UniRule"/>
</dbReference>
<dbReference type="FunFam" id="3.40.30.10:FF:000123">
    <property type="entry name" value="Glutathione transferase o1"/>
    <property type="match status" value="1"/>
</dbReference>
<dbReference type="GeneID" id="129927438"/>
<dbReference type="GO" id="GO:0050610">
    <property type="term" value="F:methylarsonate reductase activity"/>
    <property type="evidence" value="ECO:0007669"/>
    <property type="project" value="UniProtKB-UniRule"/>
</dbReference>
<dbReference type="AlphaFoldDB" id="A0A9W3AZJ7"/>
<comment type="catalytic activity">
    <reaction evidence="3">
        <text>RX + glutathione = an S-substituted glutathione + a halide anion + H(+)</text>
        <dbReference type="Rhea" id="RHEA:16437"/>
        <dbReference type="ChEBI" id="CHEBI:15378"/>
        <dbReference type="ChEBI" id="CHEBI:16042"/>
        <dbReference type="ChEBI" id="CHEBI:17792"/>
        <dbReference type="ChEBI" id="CHEBI:57925"/>
        <dbReference type="ChEBI" id="CHEBI:90779"/>
        <dbReference type="EC" id="2.5.1.18"/>
    </reaction>
</comment>
<accession>A0A9W3AZJ7</accession>
<dbReference type="InterPro" id="IPR010987">
    <property type="entry name" value="Glutathione-S-Trfase_C-like"/>
</dbReference>
<dbReference type="SUPFAM" id="SSF47616">
    <property type="entry name" value="GST C-terminal domain-like"/>
    <property type="match status" value="1"/>
</dbReference>
<reference evidence="7" key="1">
    <citation type="submission" date="2025-08" db="UniProtKB">
        <authorList>
            <consortium name="RefSeq"/>
        </authorList>
    </citation>
    <scope>IDENTIFICATION</scope>
</reference>
<dbReference type="CDD" id="cd03055">
    <property type="entry name" value="GST_N_Omega"/>
    <property type="match status" value="1"/>
</dbReference>
<dbReference type="EC" id="1.20.4.2" evidence="3"/>
<keyword evidence="2 3" id="KW-0560">Oxidoreductase</keyword>
<dbReference type="RefSeq" id="XP_055892642.1">
    <property type="nucleotide sequence ID" value="XM_056036667.1"/>
</dbReference>
<dbReference type="GO" id="GO:0006749">
    <property type="term" value="P:glutathione metabolic process"/>
    <property type="evidence" value="ECO:0007669"/>
    <property type="project" value="UniProtKB-UniRule"/>
</dbReference>
<dbReference type="PROSITE" id="PS50404">
    <property type="entry name" value="GST_NTER"/>
    <property type="match status" value="1"/>
</dbReference>
<dbReference type="Pfam" id="PF13410">
    <property type="entry name" value="GST_C_2"/>
    <property type="match status" value="1"/>
</dbReference>
<dbReference type="PROSITE" id="PS50405">
    <property type="entry name" value="GST_CTER"/>
    <property type="match status" value="1"/>
</dbReference>
<dbReference type="InterPro" id="IPR050983">
    <property type="entry name" value="GST_Omega/HSP26"/>
</dbReference>
<comment type="catalytic activity">
    <reaction evidence="3">
        <text>methylarsonate + 2 glutathione + H(+) = methylarsonous acid + glutathione disulfide + H2O</text>
        <dbReference type="Rhea" id="RHEA:15969"/>
        <dbReference type="ChEBI" id="CHEBI:15377"/>
        <dbReference type="ChEBI" id="CHEBI:15378"/>
        <dbReference type="ChEBI" id="CHEBI:17826"/>
        <dbReference type="ChEBI" id="CHEBI:33409"/>
        <dbReference type="ChEBI" id="CHEBI:57925"/>
        <dbReference type="ChEBI" id="CHEBI:58297"/>
        <dbReference type="EC" id="1.20.4.2"/>
    </reaction>
</comment>
<gene>
    <name evidence="7" type="primary">LOC129927438</name>
</gene>
<proteinExistence type="inferred from homology"/>
<dbReference type="EC" id="2.5.1.18" evidence="3"/>
<dbReference type="SFLD" id="SFLDG00358">
    <property type="entry name" value="Main_(cytGST)"/>
    <property type="match status" value="1"/>
</dbReference>
<sequence length="240" mass="28321">MTQKSFAKGSAFPPLKPGLLRLYSMRFCPYAQRTRLVLAHKNIPYETINVNLVDKPEWFFEKNPLGLVPTLELDDKIIYESTATCEWLDDVYTQNRLQPTDPYVKAWDRILLEYFGKVATAFYSYLRKPDEREKLLEEFQKYFQFYNDILAKRGGPLFGGEKPSMIDFYLWPHFERVPVLQTIDSRLEMDKCKFPSLVAWFESMLQVPAVKATKWDVDFHLRYYNSSLTGKPDYDMGLEE</sequence>
<organism evidence="6 7">
    <name type="scientific">Biomphalaria glabrata</name>
    <name type="common">Bloodfluke planorb</name>
    <name type="synonym">Freshwater snail</name>
    <dbReference type="NCBI Taxonomy" id="6526"/>
    <lineage>
        <taxon>Eukaryota</taxon>
        <taxon>Metazoa</taxon>
        <taxon>Spiralia</taxon>
        <taxon>Lophotrochozoa</taxon>
        <taxon>Mollusca</taxon>
        <taxon>Gastropoda</taxon>
        <taxon>Heterobranchia</taxon>
        <taxon>Euthyneura</taxon>
        <taxon>Panpulmonata</taxon>
        <taxon>Hygrophila</taxon>
        <taxon>Lymnaeoidea</taxon>
        <taxon>Planorbidae</taxon>
        <taxon>Biomphalaria</taxon>
    </lineage>
</organism>
<dbReference type="InterPro" id="IPR040079">
    <property type="entry name" value="Glutathione_S-Trfase"/>
</dbReference>
<feature type="domain" description="GST N-terminal" evidence="4">
    <location>
        <begin position="18"/>
        <end position="96"/>
    </location>
</feature>
<dbReference type="GO" id="GO:0004364">
    <property type="term" value="F:glutathione transferase activity"/>
    <property type="evidence" value="ECO:0007669"/>
    <property type="project" value="UniProtKB-UniRule"/>
</dbReference>
<evidence type="ECO:0000256" key="3">
    <source>
        <dbReference type="RuleBase" id="RU368071"/>
    </source>
</evidence>
<evidence type="ECO:0000259" key="5">
    <source>
        <dbReference type="PROSITE" id="PS50405"/>
    </source>
</evidence>
<evidence type="ECO:0000313" key="7">
    <source>
        <dbReference type="RefSeq" id="XP_055892642.1"/>
    </source>
</evidence>
<feature type="domain" description="GST C-terminal" evidence="5">
    <location>
        <begin position="101"/>
        <end position="236"/>
    </location>
</feature>
<dbReference type="SFLD" id="SFLDS00019">
    <property type="entry name" value="Glutathione_Transferase_(cytos"/>
    <property type="match status" value="1"/>
</dbReference>
<comment type="similarity">
    <text evidence="1 3">Belongs to the GST superfamily. Omega family.</text>
</comment>
<dbReference type="InterPro" id="IPR005442">
    <property type="entry name" value="GST_omega"/>
</dbReference>
<dbReference type="OMA" id="LDDTYPG"/>
<protein>
    <recommendedName>
        <fullName evidence="3">Glutathione S-transferase omega</fullName>
        <shortName evidence="3">GSTO</shortName>
        <ecNumber evidence="3">1.20.4.2</ecNumber>
        <ecNumber evidence="3">1.8.5.1</ecNumber>
        <ecNumber evidence="3">2.5.1.18</ecNumber>
    </recommendedName>
    <alternativeName>
        <fullName evidence="3">Glutathione-dependent dehydroascorbate reductase</fullName>
    </alternativeName>
    <alternativeName>
        <fullName evidence="3">Monomethylarsonic acid reductase</fullName>
    </alternativeName>
</protein>
<keyword evidence="6" id="KW-1185">Reference proteome</keyword>
<comment type="catalytic activity">
    <reaction evidence="3">
        <text>L-dehydroascorbate + 2 glutathione = glutathione disulfide + L-ascorbate</text>
        <dbReference type="Rhea" id="RHEA:24424"/>
        <dbReference type="ChEBI" id="CHEBI:38290"/>
        <dbReference type="ChEBI" id="CHEBI:57925"/>
        <dbReference type="ChEBI" id="CHEBI:58297"/>
        <dbReference type="ChEBI" id="CHEBI:58539"/>
        <dbReference type="EC" id="1.8.5.1"/>
    </reaction>
</comment>
<dbReference type="InterPro" id="IPR036282">
    <property type="entry name" value="Glutathione-S-Trfase_C_sf"/>
</dbReference>